<keyword evidence="4" id="KW-1185">Reference proteome</keyword>
<dbReference type="GeneID" id="39847222"/>
<dbReference type="KEGG" id="hsn:DV733_05115"/>
<name>A0A4D6HAX7_9EURY</name>
<dbReference type="SUPFAM" id="SSF50037">
    <property type="entry name" value="C-terminal domain of transcriptional repressors"/>
    <property type="match status" value="1"/>
</dbReference>
<feature type="domain" description="Ferrous iron transporter FeoA-like" evidence="2">
    <location>
        <begin position="3"/>
        <end position="72"/>
    </location>
</feature>
<evidence type="ECO:0000259" key="2">
    <source>
        <dbReference type="SMART" id="SM00899"/>
    </source>
</evidence>
<dbReference type="InterPro" id="IPR038157">
    <property type="entry name" value="FeoA_core_dom"/>
</dbReference>
<sequence length="77" mass="8574">MSEILADTTPGETVMLERVPDDDVRARLLRLGFLDGAVECRHRLRKGPIVLRRNGTELALGADLAREIEITFAGDDR</sequence>
<dbReference type="OrthoDB" id="229399at2157"/>
<dbReference type="Proteomes" id="UP000296706">
    <property type="component" value="Chromosome"/>
</dbReference>
<dbReference type="GO" id="GO:0046914">
    <property type="term" value="F:transition metal ion binding"/>
    <property type="evidence" value="ECO:0007669"/>
    <property type="project" value="InterPro"/>
</dbReference>
<organism evidence="3 4">
    <name type="scientific">Halapricum salinum</name>
    <dbReference type="NCBI Taxonomy" id="1457250"/>
    <lineage>
        <taxon>Archaea</taxon>
        <taxon>Methanobacteriati</taxon>
        <taxon>Methanobacteriota</taxon>
        <taxon>Stenosarchaea group</taxon>
        <taxon>Halobacteria</taxon>
        <taxon>Halobacteriales</taxon>
        <taxon>Haloarculaceae</taxon>
        <taxon>Halapricum</taxon>
    </lineage>
</organism>
<dbReference type="STRING" id="1457250.GCA_000755225_03331"/>
<dbReference type="Gene3D" id="2.30.30.90">
    <property type="match status" value="1"/>
</dbReference>
<keyword evidence="1" id="KW-0408">Iron</keyword>
<protein>
    <submittedName>
        <fullName evidence="3">Ferrous iron transport protein A</fullName>
    </submittedName>
</protein>
<reference evidence="3 4" key="1">
    <citation type="journal article" date="2019" name="Nat. Commun.">
        <title>A new type of DNA phosphorothioation-based antiviral system in archaea.</title>
        <authorList>
            <person name="Xiong L."/>
            <person name="Liu S."/>
            <person name="Chen S."/>
            <person name="Xiao Y."/>
            <person name="Zhu B."/>
            <person name="Gao Y."/>
            <person name="Zhang Y."/>
            <person name="Chen B."/>
            <person name="Luo J."/>
            <person name="Deng Z."/>
            <person name="Chen X."/>
            <person name="Wang L."/>
            <person name="Chen S."/>
        </authorList>
    </citation>
    <scope>NUCLEOTIDE SEQUENCE [LARGE SCALE GENOMIC DNA]</scope>
    <source>
        <strain evidence="3 4">CBA1105</strain>
    </source>
</reference>
<evidence type="ECO:0000313" key="3">
    <source>
        <dbReference type="EMBL" id="QCC50661.1"/>
    </source>
</evidence>
<dbReference type="AlphaFoldDB" id="A0A4D6HAX7"/>
<evidence type="ECO:0000256" key="1">
    <source>
        <dbReference type="ARBA" id="ARBA00023004"/>
    </source>
</evidence>
<gene>
    <name evidence="3" type="ORF">DV733_05115</name>
</gene>
<accession>A0A4D6HAX7</accession>
<dbReference type="Pfam" id="PF04023">
    <property type="entry name" value="FeoA"/>
    <property type="match status" value="1"/>
</dbReference>
<dbReference type="InterPro" id="IPR008988">
    <property type="entry name" value="Transcriptional_repressor_C"/>
</dbReference>
<evidence type="ECO:0000313" key="4">
    <source>
        <dbReference type="Proteomes" id="UP000296706"/>
    </source>
</evidence>
<proteinExistence type="predicted"/>
<dbReference type="InterPro" id="IPR007167">
    <property type="entry name" value="Fe-transptr_FeoA-like"/>
</dbReference>
<dbReference type="EMBL" id="CP031310">
    <property type="protein sequence ID" value="QCC50661.1"/>
    <property type="molecule type" value="Genomic_DNA"/>
</dbReference>
<dbReference type="RefSeq" id="WP_049994105.1">
    <property type="nucleotide sequence ID" value="NZ_CP031310.1"/>
</dbReference>
<dbReference type="SMART" id="SM00899">
    <property type="entry name" value="FeoA"/>
    <property type="match status" value="1"/>
</dbReference>